<proteinExistence type="predicted"/>
<feature type="transmembrane region" description="Helical" evidence="1">
    <location>
        <begin position="150"/>
        <end position="183"/>
    </location>
</feature>
<protein>
    <submittedName>
        <fullName evidence="2">Uncharacterized protein</fullName>
    </submittedName>
</protein>
<keyword evidence="1" id="KW-0812">Transmembrane</keyword>
<feature type="transmembrane region" description="Helical" evidence="1">
    <location>
        <begin position="72"/>
        <end position="90"/>
    </location>
</feature>
<dbReference type="Proteomes" id="UP000824200">
    <property type="component" value="Unassembled WGS sequence"/>
</dbReference>
<sequence length="272" mass="30627">MRYQSKSAIAYFFRNFWHLVPWSVVSAVLLGMFCNNNTVIVVYHDFIAGNITAENVATTVLNYAGVLRFGQYWWGLLVALVVFSFTESLLMVKVERHMRVGEMKAFPFRRALSLTPTVFVFVLCVTAVLECLNLIVVGIAFLLQSFGVTAVLWTSAALLVLVKVLLMLLIGTLLVAFPIMILENYSFNQALSYSVRLMSEKRRFLWLLATLYPLTEIVLTVISALIDVYAVTVTLFALMYLVGIALMPSVTFKLYYDSVGGERRDISCVMFG</sequence>
<keyword evidence="1" id="KW-1133">Transmembrane helix</keyword>
<name>A0A9D1E2T9_9BACT</name>
<evidence type="ECO:0000256" key="1">
    <source>
        <dbReference type="SAM" id="Phobius"/>
    </source>
</evidence>
<feature type="transmembrane region" description="Helical" evidence="1">
    <location>
        <begin position="204"/>
        <end position="226"/>
    </location>
</feature>
<gene>
    <name evidence="2" type="ORF">IAC95_01075</name>
</gene>
<evidence type="ECO:0000313" key="2">
    <source>
        <dbReference type="EMBL" id="HIR65472.1"/>
    </source>
</evidence>
<evidence type="ECO:0000313" key="3">
    <source>
        <dbReference type="Proteomes" id="UP000824200"/>
    </source>
</evidence>
<feature type="transmembrane region" description="Helical" evidence="1">
    <location>
        <begin position="111"/>
        <end position="144"/>
    </location>
</feature>
<dbReference type="AlphaFoldDB" id="A0A9D1E2T9"/>
<comment type="caution">
    <text evidence="2">The sequence shown here is derived from an EMBL/GenBank/DDBJ whole genome shotgun (WGS) entry which is preliminary data.</text>
</comment>
<dbReference type="EMBL" id="DVHL01000010">
    <property type="protein sequence ID" value="HIR65472.1"/>
    <property type="molecule type" value="Genomic_DNA"/>
</dbReference>
<feature type="transmembrane region" description="Helical" evidence="1">
    <location>
        <begin position="232"/>
        <end position="256"/>
    </location>
</feature>
<keyword evidence="1" id="KW-0472">Membrane</keyword>
<reference evidence="2" key="1">
    <citation type="submission" date="2020-10" db="EMBL/GenBank/DDBJ databases">
        <authorList>
            <person name="Gilroy R."/>
        </authorList>
    </citation>
    <scope>NUCLEOTIDE SEQUENCE</scope>
    <source>
        <strain evidence="2">CHK121-14286</strain>
    </source>
</reference>
<organism evidence="2 3">
    <name type="scientific">Candidatus Fimimonas gallinarum</name>
    <dbReference type="NCBI Taxonomy" id="2840821"/>
    <lineage>
        <taxon>Bacteria</taxon>
        <taxon>Pseudomonadati</taxon>
        <taxon>Myxococcota</taxon>
        <taxon>Myxococcia</taxon>
        <taxon>Myxococcales</taxon>
        <taxon>Cystobacterineae</taxon>
        <taxon>Myxococcaceae</taxon>
        <taxon>Myxococcaceae incertae sedis</taxon>
        <taxon>Candidatus Fimimonas</taxon>
    </lineage>
</organism>
<accession>A0A9D1E2T9</accession>
<feature type="transmembrane region" description="Helical" evidence="1">
    <location>
        <begin position="12"/>
        <end position="33"/>
    </location>
</feature>
<reference evidence="2" key="2">
    <citation type="journal article" date="2021" name="PeerJ">
        <title>Extensive microbial diversity within the chicken gut microbiome revealed by metagenomics and culture.</title>
        <authorList>
            <person name="Gilroy R."/>
            <person name="Ravi A."/>
            <person name="Getino M."/>
            <person name="Pursley I."/>
            <person name="Horton D.L."/>
            <person name="Alikhan N.F."/>
            <person name="Baker D."/>
            <person name="Gharbi K."/>
            <person name="Hall N."/>
            <person name="Watson M."/>
            <person name="Adriaenssens E.M."/>
            <person name="Foster-Nyarko E."/>
            <person name="Jarju S."/>
            <person name="Secka A."/>
            <person name="Antonio M."/>
            <person name="Oren A."/>
            <person name="Chaudhuri R.R."/>
            <person name="La Ragione R."/>
            <person name="Hildebrand F."/>
            <person name="Pallen M.J."/>
        </authorList>
    </citation>
    <scope>NUCLEOTIDE SEQUENCE</scope>
    <source>
        <strain evidence="2">CHK121-14286</strain>
    </source>
</reference>